<proteinExistence type="evidence at transcript level"/>
<dbReference type="Pfam" id="PF01395">
    <property type="entry name" value="PBP_GOBP"/>
    <property type="match status" value="1"/>
</dbReference>
<protein>
    <submittedName>
        <fullName evidence="1">Odorant-binding protein 12</fullName>
    </submittedName>
</protein>
<dbReference type="SMART" id="SM00708">
    <property type="entry name" value="PhBP"/>
    <property type="match status" value="1"/>
</dbReference>
<dbReference type="InterPro" id="IPR036728">
    <property type="entry name" value="PBP_GOBP_sf"/>
</dbReference>
<dbReference type="SUPFAM" id="SSF47565">
    <property type="entry name" value="Insect pheromone/odorant-binding proteins"/>
    <property type="match status" value="1"/>
</dbReference>
<organism evidence="1">
    <name type="scientific">Dastarcus helophoroides</name>
    <dbReference type="NCBI Taxonomy" id="1169899"/>
    <lineage>
        <taxon>Eukaryota</taxon>
        <taxon>Metazoa</taxon>
        <taxon>Ecdysozoa</taxon>
        <taxon>Arthropoda</taxon>
        <taxon>Hexapoda</taxon>
        <taxon>Insecta</taxon>
        <taxon>Pterygota</taxon>
        <taxon>Neoptera</taxon>
        <taxon>Endopterygota</taxon>
        <taxon>Coleoptera</taxon>
        <taxon>Polyphaga</taxon>
        <taxon>Cucujiformia</taxon>
        <taxon>Coccinelloidea</taxon>
        <taxon>Bothrideridae</taxon>
        <taxon>Dastarcus</taxon>
    </lineage>
</organism>
<dbReference type="CDD" id="cd23992">
    <property type="entry name" value="PBP_GOBP"/>
    <property type="match status" value="1"/>
</dbReference>
<accession>A0A1I9HZQ0</accession>
<sequence length="109" mass="12692">MDKMSDADMEIMKNCADENGIDINEKGRSRSETPSPERQCFLKCLLEKREIIDKDGKVDEQKVKLKHQAMGMELDDETFECLKKLPPIKECKDVSNFHQCMKRRRVSTP</sequence>
<dbReference type="AlphaFoldDB" id="A0A1I9HZQ0"/>
<dbReference type="GO" id="GO:0005549">
    <property type="term" value="F:odorant binding"/>
    <property type="evidence" value="ECO:0007669"/>
    <property type="project" value="InterPro"/>
</dbReference>
<evidence type="ECO:0000313" key="1">
    <source>
        <dbReference type="EMBL" id="AIX97058.1"/>
    </source>
</evidence>
<dbReference type="InterPro" id="IPR006170">
    <property type="entry name" value="PBP/GOBP"/>
</dbReference>
<reference evidence="1" key="2">
    <citation type="journal article" date="2014" name="Comp. Biochem. Physiol. Part D Genomics Proteomics">
        <title>Analysis of chemosensory gene families in the beetle Monochamus alternatus and its parasitoid Dastarcus helophoroides.</title>
        <authorList>
            <person name="Wang J."/>
            <person name="Li D.Z."/>
            <person name="Min S.F."/>
            <person name="Mi F."/>
            <person name="Zhou S.S."/>
            <person name="Wang M.Q."/>
        </authorList>
    </citation>
    <scope>NUCLEOTIDE SEQUENCE</scope>
</reference>
<name>A0A1I9HZQ0_9CUCU</name>
<dbReference type="Gene3D" id="1.10.238.20">
    <property type="entry name" value="Pheromone/general odorant binding protein domain"/>
    <property type="match status" value="1"/>
</dbReference>
<dbReference type="EMBL" id="KF984175">
    <property type="protein sequence ID" value="AIX97058.1"/>
    <property type="molecule type" value="mRNA"/>
</dbReference>
<gene>
    <name evidence="1" type="primary">obp12</name>
</gene>
<reference evidence="1" key="1">
    <citation type="submission" date="2013-12" db="EMBL/GenBank/DDBJ databases">
        <authorList>
            <person name="Schubert J."/>
        </authorList>
    </citation>
    <scope>NUCLEOTIDE SEQUENCE</scope>
</reference>